<comment type="caution">
    <text evidence="2">The sequence shown here is derived from an EMBL/GenBank/DDBJ whole genome shotgun (WGS) entry which is preliminary data.</text>
</comment>
<dbReference type="Proteomes" id="UP000583266">
    <property type="component" value="Unassembled WGS sequence"/>
</dbReference>
<name>A0A848GIH2_9BACT</name>
<gene>
    <name evidence="2" type="ORF">HHL17_09895</name>
</gene>
<dbReference type="AlphaFoldDB" id="A0A848GIH2"/>
<accession>A0A848GIH2</accession>
<reference evidence="2 3" key="1">
    <citation type="submission" date="2020-04" db="EMBL/GenBank/DDBJ databases">
        <title>Chitinophaga sp. G-6-1-13 sp. nov., isolated from soil.</title>
        <authorList>
            <person name="Dahal R.H."/>
            <person name="Chaudhary D.K."/>
        </authorList>
    </citation>
    <scope>NUCLEOTIDE SEQUENCE [LARGE SCALE GENOMIC DNA]</scope>
    <source>
        <strain evidence="2 3">G-6-1-13</strain>
    </source>
</reference>
<evidence type="ECO:0000313" key="2">
    <source>
        <dbReference type="EMBL" id="NML37501.1"/>
    </source>
</evidence>
<sequence>MEKGRAPSFLENYFGRKFTYNLTIDQIKGRVGKPGDLGIVISIRGGGSAHVFNIYNNRGIIQFLDAQTGKVANLKDNYKVFGLLRTN</sequence>
<feature type="domain" description="Tox-PL" evidence="1">
    <location>
        <begin position="12"/>
        <end position="70"/>
    </location>
</feature>
<keyword evidence="3" id="KW-1185">Reference proteome</keyword>
<organism evidence="2 3">
    <name type="scientific">Chitinophaga fulva</name>
    <dbReference type="NCBI Taxonomy" id="2728842"/>
    <lineage>
        <taxon>Bacteria</taxon>
        <taxon>Pseudomonadati</taxon>
        <taxon>Bacteroidota</taxon>
        <taxon>Chitinophagia</taxon>
        <taxon>Chitinophagales</taxon>
        <taxon>Chitinophagaceae</taxon>
        <taxon>Chitinophaga</taxon>
    </lineage>
</organism>
<dbReference type="Pfam" id="PF15644">
    <property type="entry name" value="Gln_amidase"/>
    <property type="match status" value="1"/>
</dbReference>
<evidence type="ECO:0000313" key="3">
    <source>
        <dbReference type="Proteomes" id="UP000583266"/>
    </source>
</evidence>
<dbReference type="InterPro" id="IPR028908">
    <property type="entry name" value="Tox-PL_dom"/>
</dbReference>
<dbReference type="EMBL" id="JABBGC010000001">
    <property type="protein sequence ID" value="NML37501.1"/>
    <property type="molecule type" value="Genomic_DNA"/>
</dbReference>
<evidence type="ECO:0000259" key="1">
    <source>
        <dbReference type="Pfam" id="PF15644"/>
    </source>
</evidence>
<proteinExistence type="predicted"/>
<protein>
    <recommendedName>
        <fullName evidence="1">Tox-PL domain-containing protein</fullName>
    </recommendedName>
</protein>